<feature type="domain" description="GST C-terminal" evidence="2">
    <location>
        <begin position="85"/>
        <end position="215"/>
    </location>
</feature>
<evidence type="ECO:0000259" key="2">
    <source>
        <dbReference type="PROSITE" id="PS50405"/>
    </source>
</evidence>
<dbReference type="Proteomes" id="UP000030302">
    <property type="component" value="Chromosome"/>
</dbReference>
<dbReference type="EMBL" id="CP009962">
    <property type="protein sequence ID" value="AIY41645.1"/>
    <property type="molecule type" value="Genomic_DNA"/>
</dbReference>
<keyword evidence="3" id="KW-0808">Transferase</keyword>
<sequence>MKLYYNPLSTYSQKTLIALYEKGVAFEPEVVSLMSPEGKAAYAKIYPIGKLPLLKPSDDHMIPESTIIIEYLEGHHASGTQLIPNDVDAARQVRFIDRMSDLYLGNPAGTLLFERFGFQKYSEEELAKASNYLRITYEHFDKRLANQDWLCGEFSMADCAAIPPLFYCQVVAPFAAYPNIVRYYERARLRPSYARVMEEFVPIWEGMLLAQNKSA</sequence>
<dbReference type="AlphaFoldDB" id="A0A0A1FCY8"/>
<dbReference type="OrthoDB" id="9782992at2"/>
<dbReference type="PROSITE" id="PS50404">
    <property type="entry name" value="GST_NTER"/>
    <property type="match status" value="1"/>
</dbReference>
<dbReference type="HOGENOM" id="CLU_011226_5_3_4"/>
<reference evidence="4" key="1">
    <citation type="journal article" date="2014" name="Soil Biol. Biochem.">
        <title>Structure and function of bacterial communities in ageing soils: Insights from the Mendocino ecological staircase.</title>
        <authorList>
            <person name="Uroz S."/>
            <person name="Tech J.J."/>
            <person name="Sawaya N.A."/>
            <person name="Frey-Klett P."/>
            <person name="Leveau J.H.J."/>
        </authorList>
    </citation>
    <scope>NUCLEOTIDE SEQUENCE [LARGE SCALE GENOMIC DNA]</scope>
    <source>
        <strain evidence="4">Cal35</strain>
    </source>
</reference>
<dbReference type="InterPro" id="IPR004045">
    <property type="entry name" value="Glutathione_S-Trfase_N"/>
</dbReference>
<dbReference type="Pfam" id="PF13410">
    <property type="entry name" value="GST_C_2"/>
    <property type="match status" value="1"/>
</dbReference>
<dbReference type="InterPro" id="IPR040079">
    <property type="entry name" value="Glutathione_S-Trfase"/>
</dbReference>
<accession>A0A0A1FCY8</accession>
<dbReference type="STRING" id="279058.LT85_2487"/>
<name>A0A0A1FCY8_9BURK</name>
<gene>
    <name evidence="3" type="ORF">LT85_2487</name>
</gene>
<evidence type="ECO:0000313" key="4">
    <source>
        <dbReference type="Proteomes" id="UP000030302"/>
    </source>
</evidence>
<dbReference type="GO" id="GO:0016740">
    <property type="term" value="F:transferase activity"/>
    <property type="evidence" value="ECO:0007669"/>
    <property type="project" value="UniProtKB-KW"/>
</dbReference>
<dbReference type="SUPFAM" id="SSF47616">
    <property type="entry name" value="GST C-terminal domain-like"/>
    <property type="match status" value="1"/>
</dbReference>
<protein>
    <submittedName>
        <fullName evidence="3">Glutathione S-transferase family protein</fullName>
    </submittedName>
</protein>
<dbReference type="RefSeq" id="WP_038489142.1">
    <property type="nucleotide sequence ID" value="NZ_CP009962.1"/>
</dbReference>
<dbReference type="InterPro" id="IPR036249">
    <property type="entry name" value="Thioredoxin-like_sf"/>
</dbReference>
<dbReference type="Gene3D" id="1.20.1050.10">
    <property type="match status" value="1"/>
</dbReference>
<keyword evidence="4" id="KW-1185">Reference proteome</keyword>
<dbReference type="Pfam" id="PF13417">
    <property type="entry name" value="GST_N_3"/>
    <property type="match status" value="1"/>
</dbReference>
<dbReference type="PANTHER" id="PTHR44051:SF8">
    <property type="entry name" value="GLUTATHIONE S-TRANSFERASE GSTA"/>
    <property type="match status" value="1"/>
</dbReference>
<dbReference type="SFLD" id="SFLDS00019">
    <property type="entry name" value="Glutathione_Transferase_(cytos"/>
    <property type="match status" value="1"/>
</dbReference>
<dbReference type="Gene3D" id="3.40.30.10">
    <property type="entry name" value="Glutaredoxin"/>
    <property type="match status" value="1"/>
</dbReference>
<dbReference type="PANTHER" id="PTHR44051">
    <property type="entry name" value="GLUTATHIONE S-TRANSFERASE-RELATED"/>
    <property type="match status" value="1"/>
</dbReference>
<dbReference type="InterPro" id="IPR010987">
    <property type="entry name" value="Glutathione-S-Trfase_C-like"/>
</dbReference>
<evidence type="ECO:0000259" key="1">
    <source>
        <dbReference type="PROSITE" id="PS50404"/>
    </source>
</evidence>
<evidence type="ECO:0000313" key="3">
    <source>
        <dbReference type="EMBL" id="AIY41645.1"/>
    </source>
</evidence>
<proteinExistence type="predicted"/>
<dbReference type="SFLD" id="SFLDG00358">
    <property type="entry name" value="Main_(cytGST)"/>
    <property type="match status" value="1"/>
</dbReference>
<feature type="domain" description="GST N-terminal" evidence="1">
    <location>
        <begin position="1"/>
        <end position="80"/>
    </location>
</feature>
<dbReference type="SUPFAM" id="SSF52833">
    <property type="entry name" value="Thioredoxin-like"/>
    <property type="match status" value="1"/>
</dbReference>
<dbReference type="KEGG" id="care:LT85_2487"/>
<dbReference type="PROSITE" id="PS50405">
    <property type="entry name" value="GST_CTER"/>
    <property type="match status" value="1"/>
</dbReference>
<dbReference type="InterPro" id="IPR036282">
    <property type="entry name" value="Glutathione-S-Trfase_C_sf"/>
</dbReference>
<dbReference type="CDD" id="cd00570">
    <property type="entry name" value="GST_N_family"/>
    <property type="match status" value="1"/>
</dbReference>
<dbReference type="CDD" id="cd00299">
    <property type="entry name" value="GST_C_family"/>
    <property type="match status" value="1"/>
</dbReference>
<organism evidence="3 4">
    <name type="scientific">Collimonas arenae</name>
    <dbReference type="NCBI Taxonomy" id="279058"/>
    <lineage>
        <taxon>Bacteria</taxon>
        <taxon>Pseudomonadati</taxon>
        <taxon>Pseudomonadota</taxon>
        <taxon>Betaproteobacteria</taxon>
        <taxon>Burkholderiales</taxon>
        <taxon>Oxalobacteraceae</taxon>
        <taxon>Collimonas</taxon>
    </lineage>
</organism>